<evidence type="ECO:0000313" key="1">
    <source>
        <dbReference type="EMBL" id="KAI3367575.1"/>
    </source>
</evidence>
<reference evidence="1" key="1">
    <citation type="submission" date="2022-04" db="EMBL/GenBank/DDBJ databases">
        <title>Jade perch genome.</title>
        <authorList>
            <person name="Chao B."/>
        </authorList>
    </citation>
    <scope>NUCLEOTIDE SEQUENCE</scope>
    <source>
        <strain evidence="1">CB-2022</strain>
    </source>
</reference>
<protein>
    <submittedName>
        <fullName evidence="1">Uncharacterized protein</fullName>
    </submittedName>
</protein>
<gene>
    <name evidence="1" type="ORF">L3Q82_026206</name>
</gene>
<dbReference type="Proteomes" id="UP000831701">
    <property type="component" value="Chromosome 9"/>
</dbReference>
<dbReference type="EMBL" id="CM041539">
    <property type="protein sequence ID" value="KAI3367575.1"/>
    <property type="molecule type" value="Genomic_DNA"/>
</dbReference>
<accession>A0ACB8WIN9</accession>
<evidence type="ECO:0000313" key="2">
    <source>
        <dbReference type="Proteomes" id="UP000831701"/>
    </source>
</evidence>
<sequence>RASSVNLSLEKLAEALDDSLSTKVADRRTEGLDRQTSTEGQPPPKPPHTYYNKHRYPEDGEVQTTAARHDQPSSVPPPPPSSTQDPPASPQAPDDSKDKPKKSVFRKFFTKK</sequence>
<proteinExistence type="predicted"/>
<comment type="caution">
    <text evidence="1">The sequence shown here is derived from an EMBL/GenBank/DDBJ whole genome shotgun (WGS) entry which is preliminary data.</text>
</comment>
<keyword evidence="2" id="KW-1185">Reference proteome</keyword>
<feature type="non-terminal residue" evidence="1">
    <location>
        <position position="1"/>
    </location>
</feature>
<organism evidence="1 2">
    <name type="scientific">Scortum barcoo</name>
    <name type="common">barcoo grunter</name>
    <dbReference type="NCBI Taxonomy" id="214431"/>
    <lineage>
        <taxon>Eukaryota</taxon>
        <taxon>Metazoa</taxon>
        <taxon>Chordata</taxon>
        <taxon>Craniata</taxon>
        <taxon>Vertebrata</taxon>
        <taxon>Euteleostomi</taxon>
        <taxon>Actinopterygii</taxon>
        <taxon>Neopterygii</taxon>
        <taxon>Teleostei</taxon>
        <taxon>Neoteleostei</taxon>
        <taxon>Acanthomorphata</taxon>
        <taxon>Eupercaria</taxon>
        <taxon>Centrarchiformes</taxon>
        <taxon>Terapontoidei</taxon>
        <taxon>Terapontidae</taxon>
        <taxon>Scortum</taxon>
    </lineage>
</organism>
<name>A0ACB8WIN9_9TELE</name>